<dbReference type="PANTHER" id="PTHR18895">
    <property type="entry name" value="HEMK METHYLTRANSFERASE"/>
    <property type="match status" value="1"/>
</dbReference>
<dbReference type="NCBIfam" id="TIGR03534">
    <property type="entry name" value="RF_mod_PrmC"/>
    <property type="match status" value="1"/>
</dbReference>
<comment type="caution">
    <text evidence="5">Lacks conserved residue(s) required for the propagation of feature annotation.</text>
</comment>
<dbReference type="EC" id="2.1.1.297" evidence="5"/>
<keyword evidence="3 5" id="KW-0949">S-adenosyl-L-methionine</keyword>
<protein>
    <recommendedName>
        <fullName evidence="5">Release factor glutamine methyltransferase</fullName>
        <shortName evidence="5">RF MTase</shortName>
        <ecNumber evidence="5">2.1.1.297</ecNumber>
    </recommendedName>
    <alternativeName>
        <fullName evidence="5">N5-glutamine methyltransferase PrmC</fullName>
    </alternativeName>
    <alternativeName>
        <fullName evidence="5">Protein-(glutamine-N5) MTase PrmC</fullName>
    </alternativeName>
    <alternativeName>
        <fullName evidence="5">Protein-glutamine N-methyltransferase PrmC</fullName>
    </alternativeName>
</protein>
<feature type="domain" description="Methyltransferase small" evidence="6">
    <location>
        <begin position="109"/>
        <end position="192"/>
    </location>
</feature>
<comment type="caution">
    <text evidence="8">The sequence shown here is derived from an EMBL/GenBank/DDBJ whole genome shotgun (WGS) entry which is preliminary data.</text>
</comment>
<dbReference type="InterPro" id="IPR004556">
    <property type="entry name" value="HemK-like"/>
</dbReference>
<comment type="similarity">
    <text evidence="5">Belongs to the protein N5-glutamine methyltransferase family. PrmC subfamily.</text>
</comment>
<keyword evidence="1 5" id="KW-0489">Methyltransferase</keyword>
<dbReference type="InterPro" id="IPR002052">
    <property type="entry name" value="DNA_methylase_N6_adenine_CS"/>
</dbReference>
<name>A0A4S2H8B1_9PROT</name>
<evidence type="ECO:0000256" key="1">
    <source>
        <dbReference type="ARBA" id="ARBA00022603"/>
    </source>
</evidence>
<dbReference type="CDD" id="cd02440">
    <property type="entry name" value="AdoMet_MTases"/>
    <property type="match status" value="1"/>
</dbReference>
<accession>A0A4S2H8B1</accession>
<proteinExistence type="inferred from homology"/>
<dbReference type="GO" id="GO:0032259">
    <property type="term" value="P:methylation"/>
    <property type="evidence" value="ECO:0007669"/>
    <property type="project" value="UniProtKB-KW"/>
</dbReference>
<evidence type="ECO:0000313" key="9">
    <source>
        <dbReference type="Proteomes" id="UP000305451"/>
    </source>
</evidence>
<evidence type="ECO:0000256" key="4">
    <source>
        <dbReference type="ARBA" id="ARBA00048391"/>
    </source>
</evidence>
<dbReference type="Gene3D" id="1.10.8.10">
    <property type="entry name" value="DNA helicase RuvA subunit, C-terminal domain"/>
    <property type="match status" value="1"/>
</dbReference>
<reference evidence="8 9" key="1">
    <citation type="journal article" date="2013" name="Int. J. Syst. Evol. Microbiol.">
        <title>Marinicauda pacifica gen. nov., sp. nov., a prosthecate alphaproteobacterium of the family Hyphomonadaceae isolated from deep seawater.</title>
        <authorList>
            <person name="Zhang X.Y."/>
            <person name="Li G.W."/>
            <person name="Wang C.S."/>
            <person name="Zhang Y.J."/>
            <person name="Xu X.W."/>
            <person name="Li H."/>
            <person name="Liu A."/>
            <person name="Liu C."/>
            <person name="Xie B.B."/>
            <person name="Qin Q.L."/>
            <person name="Xu Z."/>
            <person name="Chen X.L."/>
            <person name="Zhou B.C."/>
            <person name="Zhang Y.Z."/>
        </authorList>
    </citation>
    <scope>NUCLEOTIDE SEQUENCE [LARGE SCALE GENOMIC DNA]</scope>
    <source>
        <strain evidence="8 9">P-1 km-3</strain>
    </source>
</reference>
<sequence>MVSWRDWLHDAARQLGAAGIEDASAEGRFLFTGVLGLSRSQVIADPDRKLDEASLAAVNKALERRVSRVPLSQILGATPFWTLELLVTPDVLSPRADTETIVEAALNDVDTARPVRILDIATGSGAIALALLTEMQSATAVATDISRAALDIAAINAGRTGLSERIELVCTSWADGIAGRFDLVVSNPPYIASSIIETLEPEVRDHEPRLALDGGPDGLAPYRHLFSEARRLLAPGGTGVFEIGYDQREAVLRLAQEAGARDADCVKDLGGRSRAIVFAFS</sequence>
<feature type="domain" description="Release factor glutamine methyltransferase N-terminal" evidence="7">
    <location>
        <begin position="6"/>
        <end position="76"/>
    </location>
</feature>
<dbReference type="PANTHER" id="PTHR18895:SF74">
    <property type="entry name" value="MTRF1L RELEASE FACTOR GLUTAMINE METHYLTRANSFERASE"/>
    <property type="match status" value="1"/>
</dbReference>
<dbReference type="InterPro" id="IPR007848">
    <property type="entry name" value="Small_mtfrase_dom"/>
</dbReference>
<dbReference type="GO" id="GO:0003676">
    <property type="term" value="F:nucleic acid binding"/>
    <property type="evidence" value="ECO:0007669"/>
    <property type="project" value="InterPro"/>
</dbReference>
<dbReference type="InterPro" id="IPR029063">
    <property type="entry name" value="SAM-dependent_MTases_sf"/>
</dbReference>
<feature type="binding site" evidence="5">
    <location>
        <position position="173"/>
    </location>
    <ligand>
        <name>S-adenosyl-L-methionine</name>
        <dbReference type="ChEBI" id="CHEBI:59789"/>
    </ligand>
</feature>
<dbReference type="GO" id="GO:0102559">
    <property type="term" value="F:peptide chain release factor N(5)-glutamine methyltransferase activity"/>
    <property type="evidence" value="ECO:0007669"/>
    <property type="project" value="UniProtKB-EC"/>
</dbReference>
<gene>
    <name evidence="5 8" type="primary">prmC</name>
    <name evidence="8" type="ORF">E5162_10105</name>
</gene>
<evidence type="ECO:0000259" key="7">
    <source>
        <dbReference type="Pfam" id="PF17827"/>
    </source>
</evidence>
<comment type="function">
    <text evidence="5">Methylates the class 1 translation termination release factors RF1/PrfA and RF2/PrfB on the glutamine residue of the universally conserved GGQ motif.</text>
</comment>
<dbReference type="Pfam" id="PF17827">
    <property type="entry name" value="PrmC_N"/>
    <property type="match status" value="1"/>
</dbReference>
<feature type="binding site" evidence="5">
    <location>
        <position position="144"/>
    </location>
    <ligand>
        <name>S-adenosyl-L-methionine</name>
        <dbReference type="ChEBI" id="CHEBI:59789"/>
    </ligand>
</feature>
<dbReference type="NCBIfam" id="TIGR00536">
    <property type="entry name" value="hemK_fam"/>
    <property type="match status" value="1"/>
</dbReference>
<evidence type="ECO:0000256" key="3">
    <source>
        <dbReference type="ARBA" id="ARBA00022691"/>
    </source>
</evidence>
<dbReference type="SUPFAM" id="SSF53335">
    <property type="entry name" value="S-adenosyl-L-methionine-dependent methyltransferases"/>
    <property type="match status" value="1"/>
</dbReference>
<evidence type="ECO:0000259" key="6">
    <source>
        <dbReference type="Pfam" id="PF05175"/>
    </source>
</evidence>
<dbReference type="InterPro" id="IPR050320">
    <property type="entry name" value="N5-glutamine_MTase"/>
</dbReference>
<feature type="binding site" evidence="5">
    <location>
        <position position="187"/>
    </location>
    <ligand>
        <name>S-adenosyl-L-methionine</name>
        <dbReference type="ChEBI" id="CHEBI:59789"/>
    </ligand>
</feature>
<dbReference type="AlphaFoldDB" id="A0A4S2H8B1"/>
<dbReference type="HAMAP" id="MF_02126">
    <property type="entry name" value="RF_methyltr_PrmC"/>
    <property type="match status" value="1"/>
</dbReference>
<dbReference type="Gene3D" id="3.40.50.150">
    <property type="entry name" value="Vaccinia Virus protein VP39"/>
    <property type="match status" value="1"/>
</dbReference>
<evidence type="ECO:0000256" key="2">
    <source>
        <dbReference type="ARBA" id="ARBA00022679"/>
    </source>
</evidence>
<feature type="binding site" evidence="5">
    <location>
        <begin position="187"/>
        <end position="190"/>
    </location>
    <ligand>
        <name>substrate</name>
    </ligand>
</feature>
<keyword evidence="2 5" id="KW-0808">Transferase</keyword>
<comment type="catalytic activity">
    <reaction evidence="4 5">
        <text>L-glutaminyl-[peptide chain release factor] + S-adenosyl-L-methionine = N(5)-methyl-L-glutaminyl-[peptide chain release factor] + S-adenosyl-L-homocysteine + H(+)</text>
        <dbReference type="Rhea" id="RHEA:42896"/>
        <dbReference type="Rhea" id="RHEA-COMP:10271"/>
        <dbReference type="Rhea" id="RHEA-COMP:10272"/>
        <dbReference type="ChEBI" id="CHEBI:15378"/>
        <dbReference type="ChEBI" id="CHEBI:30011"/>
        <dbReference type="ChEBI" id="CHEBI:57856"/>
        <dbReference type="ChEBI" id="CHEBI:59789"/>
        <dbReference type="ChEBI" id="CHEBI:61891"/>
        <dbReference type="EC" id="2.1.1.297"/>
    </reaction>
</comment>
<dbReference type="EMBL" id="SRXV01000003">
    <property type="protein sequence ID" value="TGY92016.1"/>
    <property type="molecule type" value="Genomic_DNA"/>
</dbReference>
<dbReference type="InterPro" id="IPR019874">
    <property type="entry name" value="RF_methyltr_PrmC"/>
</dbReference>
<evidence type="ECO:0000256" key="5">
    <source>
        <dbReference type="HAMAP-Rule" id="MF_02126"/>
    </source>
</evidence>
<dbReference type="RefSeq" id="WP_135945148.1">
    <property type="nucleotide sequence ID" value="NZ_BMEI01000003.1"/>
</dbReference>
<dbReference type="Proteomes" id="UP000305451">
    <property type="component" value="Unassembled WGS sequence"/>
</dbReference>
<evidence type="ECO:0000313" key="8">
    <source>
        <dbReference type="EMBL" id="TGY92016.1"/>
    </source>
</evidence>
<keyword evidence="9" id="KW-1185">Reference proteome</keyword>
<dbReference type="PROSITE" id="PS00092">
    <property type="entry name" value="N6_MTASE"/>
    <property type="match status" value="1"/>
</dbReference>
<organism evidence="8 9">
    <name type="scientific">Marinicauda pacifica</name>
    <dbReference type="NCBI Taxonomy" id="1133559"/>
    <lineage>
        <taxon>Bacteria</taxon>
        <taxon>Pseudomonadati</taxon>
        <taxon>Pseudomonadota</taxon>
        <taxon>Alphaproteobacteria</taxon>
        <taxon>Maricaulales</taxon>
        <taxon>Maricaulaceae</taxon>
        <taxon>Marinicauda</taxon>
    </lineage>
</organism>
<dbReference type="OrthoDB" id="9800643at2"/>
<dbReference type="InterPro" id="IPR040758">
    <property type="entry name" value="PrmC_N"/>
</dbReference>
<dbReference type="Pfam" id="PF05175">
    <property type="entry name" value="MTS"/>
    <property type="match status" value="1"/>
</dbReference>